<sequence>MESVKPARAGSRVKKGGPEQRNIGGGRAGVFEEDRLPPFFGDKDKTDSPGSEEQRDPRVPVSKKWPPMLVWNSEEEGATGEAGDSGSAGEGPSAAGEAGVPGTVLGGIGGGGSSGDEDVSSVESGDLVSGVGKRRVGARGNFCPSTPDLFCEGPLDFDEEDPGKQRAALVPWEEAKAGPWAASRMATSGQRGQRRRAADASPRRCGGVGDAPPTPQLGRSNVRVRRSEGLLKKGSMWFVLGVLGMGSRVCKKG</sequence>
<gene>
    <name evidence="2" type="ORF">NDU88_012336</name>
</gene>
<protein>
    <submittedName>
        <fullName evidence="2">Uncharacterized protein</fullName>
    </submittedName>
</protein>
<reference evidence="2" key="1">
    <citation type="journal article" date="2022" name="bioRxiv">
        <title>Sequencing and chromosome-scale assembly of the giantPleurodeles waltlgenome.</title>
        <authorList>
            <person name="Brown T."/>
            <person name="Elewa A."/>
            <person name="Iarovenko S."/>
            <person name="Subramanian E."/>
            <person name="Araus A.J."/>
            <person name="Petzold A."/>
            <person name="Susuki M."/>
            <person name="Suzuki K.-i.T."/>
            <person name="Hayashi T."/>
            <person name="Toyoda A."/>
            <person name="Oliveira C."/>
            <person name="Osipova E."/>
            <person name="Leigh N.D."/>
            <person name="Simon A."/>
            <person name="Yun M.H."/>
        </authorList>
    </citation>
    <scope>NUCLEOTIDE SEQUENCE</scope>
    <source>
        <strain evidence="2">20211129_DDA</strain>
        <tissue evidence="2">Liver</tissue>
    </source>
</reference>
<evidence type="ECO:0000313" key="2">
    <source>
        <dbReference type="EMBL" id="KAJ1146054.1"/>
    </source>
</evidence>
<feature type="compositionally biased region" description="Low complexity" evidence="1">
    <location>
        <begin position="79"/>
        <end position="103"/>
    </location>
</feature>
<dbReference type="EMBL" id="JANPWB010000010">
    <property type="protein sequence ID" value="KAJ1146054.1"/>
    <property type="molecule type" value="Genomic_DNA"/>
</dbReference>
<organism evidence="2 3">
    <name type="scientific">Pleurodeles waltl</name>
    <name type="common">Iberian ribbed newt</name>
    <dbReference type="NCBI Taxonomy" id="8319"/>
    <lineage>
        <taxon>Eukaryota</taxon>
        <taxon>Metazoa</taxon>
        <taxon>Chordata</taxon>
        <taxon>Craniata</taxon>
        <taxon>Vertebrata</taxon>
        <taxon>Euteleostomi</taxon>
        <taxon>Amphibia</taxon>
        <taxon>Batrachia</taxon>
        <taxon>Caudata</taxon>
        <taxon>Salamandroidea</taxon>
        <taxon>Salamandridae</taxon>
        <taxon>Pleurodelinae</taxon>
        <taxon>Pleurodeles</taxon>
    </lineage>
</organism>
<comment type="caution">
    <text evidence="2">The sequence shown here is derived from an EMBL/GenBank/DDBJ whole genome shotgun (WGS) entry which is preliminary data.</text>
</comment>
<evidence type="ECO:0000256" key="1">
    <source>
        <dbReference type="SAM" id="MobiDB-lite"/>
    </source>
</evidence>
<feature type="compositionally biased region" description="Gly residues" evidence="1">
    <location>
        <begin position="104"/>
        <end position="114"/>
    </location>
</feature>
<proteinExistence type="predicted"/>
<feature type="region of interest" description="Disordered" evidence="1">
    <location>
        <begin position="177"/>
        <end position="222"/>
    </location>
</feature>
<evidence type="ECO:0000313" key="3">
    <source>
        <dbReference type="Proteomes" id="UP001066276"/>
    </source>
</evidence>
<feature type="compositionally biased region" description="Basic and acidic residues" evidence="1">
    <location>
        <begin position="30"/>
        <end position="58"/>
    </location>
</feature>
<dbReference type="Proteomes" id="UP001066276">
    <property type="component" value="Chromosome 6"/>
</dbReference>
<accession>A0AAV7QZV4</accession>
<dbReference type="AlphaFoldDB" id="A0AAV7QZV4"/>
<keyword evidence="3" id="KW-1185">Reference proteome</keyword>
<feature type="compositionally biased region" description="Low complexity" evidence="1">
    <location>
        <begin position="121"/>
        <end position="131"/>
    </location>
</feature>
<feature type="region of interest" description="Disordered" evidence="1">
    <location>
        <begin position="1"/>
        <end position="139"/>
    </location>
</feature>
<name>A0AAV7QZV4_PLEWA</name>